<organism evidence="7 8">
    <name type="scientific">Pseudoleptotrichia goodfellowii</name>
    <dbReference type="NCBI Taxonomy" id="157692"/>
    <lineage>
        <taxon>Bacteria</taxon>
        <taxon>Fusobacteriati</taxon>
        <taxon>Fusobacteriota</taxon>
        <taxon>Fusobacteriia</taxon>
        <taxon>Fusobacteriales</taxon>
        <taxon>Leptotrichiaceae</taxon>
        <taxon>Pseudoleptotrichia</taxon>
    </lineage>
</organism>
<evidence type="ECO:0000259" key="5">
    <source>
        <dbReference type="Pfam" id="PF03668"/>
    </source>
</evidence>
<evidence type="ECO:0000256" key="2">
    <source>
        <dbReference type="ARBA" id="ARBA00022840"/>
    </source>
</evidence>
<evidence type="ECO:0000313" key="8">
    <source>
        <dbReference type="Proteomes" id="UP000321606"/>
    </source>
</evidence>
<dbReference type="OrthoDB" id="9784461at2"/>
<dbReference type="InterPro" id="IPR053930">
    <property type="entry name" value="RapZ-like_N"/>
</dbReference>
<keyword evidence="3 4" id="KW-0342">GTP-binding</keyword>
<feature type="binding site" evidence="4">
    <location>
        <begin position="64"/>
        <end position="67"/>
    </location>
    <ligand>
        <name>GTP</name>
        <dbReference type="ChEBI" id="CHEBI:37565"/>
    </ligand>
</feature>
<reference evidence="7 8" key="1">
    <citation type="submission" date="2019-07" db="EMBL/GenBank/DDBJ databases">
        <title>Complete Genome Sequence of Leptotrichia goodfellowii Strain JCM 16774.</title>
        <authorList>
            <person name="Watanabe S."/>
            <person name="Cui L."/>
        </authorList>
    </citation>
    <scope>NUCLEOTIDE SEQUENCE [LARGE SCALE GENOMIC DNA]</scope>
    <source>
        <strain evidence="7 8">JCM16774</strain>
    </source>
</reference>
<evidence type="ECO:0000256" key="3">
    <source>
        <dbReference type="ARBA" id="ARBA00023134"/>
    </source>
</evidence>
<dbReference type="GO" id="GO:0005524">
    <property type="term" value="F:ATP binding"/>
    <property type="evidence" value="ECO:0007669"/>
    <property type="project" value="UniProtKB-UniRule"/>
</dbReference>
<proteinExistence type="inferred from homology"/>
<dbReference type="Proteomes" id="UP000321606">
    <property type="component" value="Chromosome"/>
</dbReference>
<dbReference type="InterPro" id="IPR053931">
    <property type="entry name" value="RapZ_C"/>
</dbReference>
<protein>
    <submittedName>
        <fullName evidence="7">Uncharacterized protein</fullName>
    </submittedName>
</protein>
<gene>
    <name evidence="7" type="ORF">JCM16774_1372</name>
</gene>
<accession>A0A510JAV8</accession>
<feature type="domain" description="RapZ C-terminal" evidence="6">
    <location>
        <begin position="167"/>
        <end position="286"/>
    </location>
</feature>
<sequence length="293" mass="34502">MEKNVKKQLVIITGMSGAGKSQAMDFFEDRGYFCIDNFPLNLFQYLNEIFISSEKRDKVAVAIDIRNQEFITQFHKQMKLLDDLKIDYTIIYLDARTDVLLSRYELSRRKHPLNEHDTLLENIEEERNIIKNFMLKADIIIDTSSTTVKEFQEILQKEFSGKMTKLSINLTSFGFKYGIPLDMHLMFDLRFLPNPYYIEDLKKKTGNHPDVSNYVMGLEESREFYKILYDMLVYLIPKYEKDGKSHLRIGIGCSGGQHRSATFVNRLYEDLSKRFDYKITKFHREVGDELEIS</sequence>
<dbReference type="AlphaFoldDB" id="A0A510JAV8"/>
<dbReference type="KEGG" id="lgo:JCM16774_1372"/>
<dbReference type="SUPFAM" id="SSF52540">
    <property type="entry name" value="P-loop containing nucleoside triphosphate hydrolases"/>
    <property type="match status" value="1"/>
</dbReference>
<evidence type="ECO:0000313" key="7">
    <source>
        <dbReference type="EMBL" id="BBM36440.1"/>
    </source>
</evidence>
<dbReference type="PANTHER" id="PTHR30448:SF0">
    <property type="entry name" value="RNASE ADAPTER PROTEIN RAPZ"/>
    <property type="match status" value="1"/>
</dbReference>
<keyword evidence="1 4" id="KW-0547">Nucleotide-binding</keyword>
<dbReference type="PANTHER" id="PTHR30448">
    <property type="entry name" value="RNASE ADAPTER PROTEIN RAPZ"/>
    <property type="match status" value="1"/>
</dbReference>
<dbReference type="RefSeq" id="WP_026737740.1">
    <property type="nucleotide sequence ID" value="NZ_AP019822.1"/>
</dbReference>
<feature type="domain" description="RapZ-like N-terminal" evidence="5">
    <location>
        <begin position="8"/>
        <end position="162"/>
    </location>
</feature>
<evidence type="ECO:0000256" key="4">
    <source>
        <dbReference type="HAMAP-Rule" id="MF_00636"/>
    </source>
</evidence>
<dbReference type="STRING" id="714315.GCA_000516535_01377"/>
<dbReference type="EMBL" id="AP019822">
    <property type="protein sequence ID" value="BBM36440.1"/>
    <property type="molecule type" value="Genomic_DNA"/>
</dbReference>
<dbReference type="NCBIfam" id="NF003828">
    <property type="entry name" value="PRK05416.1"/>
    <property type="match status" value="1"/>
</dbReference>
<name>A0A510JAV8_9FUSO</name>
<dbReference type="Gene3D" id="3.40.50.300">
    <property type="entry name" value="P-loop containing nucleotide triphosphate hydrolases"/>
    <property type="match status" value="1"/>
</dbReference>
<evidence type="ECO:0000259" key="6">
    <source>
        <dbReference type="Pfam" id="PF22740"/>
    </source>
</evidence>
<feature type="binding site" evidence="4">
    <location>
        <begin position="14"/>
        <end position="21"/>
    </location>
    <ligand>
        <name>ATP</name>
        <dbReference type="ChEBI" id="CHEBI:30616"/>
    </ligand>
</feature>
<keyword evidence="2 4" id="KW-0067">ATP-binding</keyword>
<evidence type="ECO:0000256" key="1">
    <source>
        <dbReference type="ARBA" id="ARBA00022741"/>
    </source>
</evidence>
<dbReference type="PIRSF" id="PIRSF005052">
    <property type="entry name" value="P-loopkin"/>
    <property type="match status" value="1"/>
</dbReference>
<dbReference type="Pfam" id="PF22740">
    <property type="entry name" value="PapZ_C"/>
    <property type="match status" value="1"/>
</dbReference>
<dbReference type="GO" id="GO:0005525">
    <property type="term" value="F:GTP binding"/>
    <property type="evidence" value="ECO:0007669"/>
    <property type="project" value="UniProtKB-UniRule"/>
</dbReference>
<dbReference type="InterPro" id="IPR027417">
    <property type="entry name" value="P-loop_NTPase"/>
</dbReference>
<dbReference type="HAMAP" id="MF_00636">
    <property type="entry name" value="RapZ_like"/>
    <property type="match status" value="1"/>
</dbReference>
<dbReference type="InterPro" id="IPR005337">
    <property type="entry name" value="RapZ-like"/>
</dbReference>
<dbReference type="Pfam" id="PF03668">
    <property type="entry name" value="RapZ-like_N"/>
    <property type="match status" value="1"/>
</dbReference>